<dbReference type="SUPFAM" id="SSF101478">
    <property type="entry name" value="ADP-ribosylglycohydrolase"/>
    <property type="match status" value="1"/>
</dbReference>
<dbReference type="InterPro" id="IPR036705">
    <property type="entry name" value="Ribosyl_crysJ1_sf"/>
</dbReference>
<accession>A0A2W5Z1B3</accession>
<sequence length="232" mass="23578">MPEISDHGGRIAAALRGAIAAHPRDGGAGHDMLAVAESIAVHGGLDVGDLRQRQLADALGAALLVRVLPFGLATPLDRPRLRRDAYRCAAAAGADEGTTLVCVAAALVAADLLRFDPAMTAIRVRQSLLEDAPMALLNRLTIVDPEIEVIEAESDPGAALQLALSELEWTGCAGVASALARLGEAGRGDVGTLTAALAGAAAGQCDVPVEDYLGERADRAAQALATLGAAAL</sequence>
<gene>
    <name evidence="1" type="ORF">DLM65_14545</name>
</gene>
<dbReference type="EMBL" id="QHBU01000278">
    <property type="protein sequence ID" value="PZR77917.1"/>
    <property type="molecule type" value="Genomic_DNA"/>
</dbReference>
<name>A0A2W5Z1B3_9BACT</name>
<proteinExistence type="predicted"/>
<protein>
    <submittedName>
        <fullName evidence="1">Uncharacterized protein</fullName>
    </submittedName>
</protein>
<dbReference type="AlphaFoldDB" id="A0A2W5Z1B3"/>
<evidence type="ECO:0000313" key="1">
    <source>
        <dbReference type="EMBL" id="PZR77917.1"/>
    </source>
</evidence>
<organism evidence="1 2">
    <name type="scientific">Candidatus Aeolococcus gillhamiae</name>
    <dbReference type="NCBI Taxonomy" id="3127015"/>
    <lineage>
        <taxon>Bacteria</taxon>
        <taxon>Bacillati</taxon>
        <taxon>Candidatus Dormiibacterota</taxon>
        <taxon>Candidatus Dormibacteria</taxon>
        <taxon>Candidatus Aeolococcales</taxon>
        <taxon>Candidatus Aeolococcaceae</taxon>
        <taxon>Candidatus Aeolococcus</taxon>
    </lineage>
</organism>
<evidence type="ECO:0000313" key="2">
    <source>
        <dbReference type="Proteomes" id="UP000248724"/>
    </source>
</evidence>
<reference evidence="1 2" key="1">
    <citation type="journal article" date="2017" name="Nature">
        <title>Atmospheric trace gases support primary production in Antarctic desert surface soil.</title>
        <authorList>
            <person name="Ji M."/>
            <person name="Greening C."/>
            <person name="Vanwonterghem I."/>
            <person name="Carere C.R."/>
            <person name="Bay S.K."/>
            <person name="Steen J.A."/>
            <person name="Montgomery K."/>
            <person name="Lines T."/>
            <person name="Beardall J."/>
            <person name="van Dorst J."/>
            <person name="Snape I."/>
            <person name="Stott M.B."/>
            <person name="Hugenholtz P."/>
            <person name="Ferrari B.C."/>
        </authorList>
    </citation>
    <scope>NUCLEOTIDE SEQUENCE [LARGE SCALE GENOMIC DNA]</scope>
    <source>
        <strain evidence="1">RRmetagenome_bin12</strain>
    </source>
</reference>
<dbReference type="Proteomes" id="UP000248724">
    <property type="component" value="Unassembled WGS sequence"/>
</dbReference>
<comment type="caution">
    <text evidence="1">The sequence shown here is derived from an EMBL/GenBank/DDBJ whole genome shotgun (WGS) entry which is preliminary data.</text>
</comment>